<reference evidence="2 3" key="1">
    <citation type="submission" date="2023-03" db="EMBL/GenBank/DDBJ databases">
        <title>Bacillus Genome Sequencing.</title>
        <authorList>
            <person name="Dunlap C."/>
        </authorList>
    </citation>
    <scope>NUCLEOTIDE SEQUENCE [LARGE SCALE GENOMIC DNA]</scope>
    <source>
        <strain evidence="2 3">B-23453</strain>
    </source>
</reference>
<sequence>MKKLLISLGVSALLIGGAIASIHTNNHKVVNVAAGEKEPRVLSSYSITLE</sequence>
<keyword evidence="3" id="KW-1185">Reference proteome</keyword>
<organism evidence="2 3">
    <name type="scientific">Heyndrickxia acidicola</name>
    <dbReference type="NCBI Taxonomy" id="209389"/>
    <lineage>
        <taxon>Bacteria</taxon>
        <taxon>Bacillati</taxon>
        <taxon>Bacillota</taxon>
        <taxon>Bacilli</taxon>
        <taxon>Bacillales</taxon>
        <taxon>Bacillaceae</taxon>
        <taxon>Heyndrickxia</taxon>
    </lineage>
</organism>
<protein>
    <recommendedName>
        <fullName evidence="4">Phr family secreted Rap phosphatase inhibitor</fullName>
    </recommendedName>
</protein>
<name>A0ABU6MDA3_9BACI</name>
<accession>A0ABU6MDA3</accession>
<gene>
    <name evidence="2" type="ORF">P4T90_06010</name>
</gene>
<keyword evidence="1" id="KW-0732">Signal</keyword>
<dbReference type="Proteomes" id="UP001341444">
    <property type="component" value="Unassembled WGS sequence"/>
</dbReference>
<feature type="signal peptide" evidence="1">
    <location>
        <begin position="1"/>
        <end position="20"/>
    </location>
</feature>
<evidence type="ECO:0000256" key="1">
    <source>
        <dbReference type="SAM" id="SignalP"/>
    </source>
</evidence>
<feature type="chain" id="PRO_5047180883" description="Phr family secreted Rap phosphatase inhibitor" evidence="1">
    <location>
        <begin position="21"/>
        <end position="50"/>
    </location>
</feature>
<dbReference type="RefSeq" id="WP_157090683.1">
    <property type="nucleotide sequence ID" value="NZ_JARMAB010000007.1"/>
</dbReference>
<evidence type="ECO:0000313" key="3">
    <source>
        <dbReference type="Proteomes" id="UP001341444"/>
    </source>
</evidence>
<proteinExistence type="predicted"/>
<evidence type="ECO:0000313" key="2">
    <source>
        <dbReference type="EMBL" id="MED1202647.1"/>
    </source>
</evidence>
<dbReference type="EMBL" id="JARMAB010000007">
    <property type="protein sequence ID" value="MED1202647.1"/>
    <property type="molecule type" value="Genomic_DNA"/>
</dbReference>
<evidence type="ECO:0008006" key="4">
    <source>
        <dbReference type="Google" id="ProtNLM"/>
    </source>
</evidence>
<comment type="caution">
    <text evidence="2">The sequence shown here is derived from an EMBL/GenBank/DDBJ whole genome shotgun (WGS) entry which is preliminary data.</text>
</comment>